<evidence type="ECO:0000256" key="3">
    <source>
        <dbReference type="RuleBase" id="RU000363"/>
    </source>
</evidence>
<name>A0AAN7PZZ9_9COLE</name>
<evidence type="ECO:0000256" key="2">
    <source>
        <dbReference type="ARBA" id="ARBA00023002"/>
    </source>
</evidence>
<dbReference type="PANTHER" id="PTHR43115:SF4">
    <property type="entry name" value="DEHYDROGENASE_REDUCTASE SDR FAMILY MEMBER 11"/>
    <property type="match status" value="1"/>
</dbReference>
<proteinExistence type="inferred from homology"/>
<reference evidence="5" key="1">
    <citation type="submission" date="2023-01" db="EMBL/GenBank/DDBJ databases">
        <title>Key to firefly adult light organ development and bioluminescence: homeobox transcription factors regulate luciferase expression and transportation to peroxisome.</title>
        <authorList>
            <person name="Fu X."/>
        </authorList>
    </citation>
    <scope>NUCLEOTIDE SEQUENCE [LARGE SCALE GENOMIC DNA]</scope>
</reference>
<dbReference type="PRINTS" id="PR00080">
    <property type="entry name" value="SDRFAMILY"/>
</dbReference>
<protein>
    <recommendedName>
        <fullName evidence="6">Dehydrogenase/reductase SDR family member 11</fullName>
    </recommendedName>
</protein>
<organism evidence="4 5">
    <name type="scientific">Aquatica leii</name>
    <dbReference type="NCBI Taxonomy" id="1421715"/>
    <lineage>
        <taxon>Eukaryota</taxon>
        <taxon>Metazoa</taxon>
        <taxon>Ecdysozoa</taxon>
        <taxon>Arthropoda</taxon>
        <taxon>Hexapoda</taxon>
        <taxon>Insecta</taxon>
        <taxon>Pterygota</taxon>
        <taxon>Neoptera</taxon>
        <taxon>Endopterygota</taxon>
        <taxon>Coleoptera</taxon>
        <taxon>Polyphaga</taxon>
        <taxon>Elateriformia</taxon>
        <taxon>Elateroidea</taxon>
        <taxon>Lampyridae</taxon>
        <taxon>Luciolinae</taxon>
        <taxon>Aquatica</taxon>
    </lineage>
</organism>
<dbReference type="GO" id="GO:0016616">
    <property type="term" value="F:oxidoreductase activity, acting on the CH-OH group of donors, NAD or NADP as acceptor"/>
    <property type="evidence" value="ECO:0007669"/>
    <property type="project" value="UniProtKB-ARBA"/>
</dbReference>
<dbReference type="SUPFAM" id="SSF51735">
    <property type="entry name" value="NAD(P)-binding Rossmann-fold domains"/>
    <property type="match status" value="1"/>
</dbReference>
<dbReference type="PRINTS" id="PR00081">
    <property type="entry name" value="GDHRDH"/>
</dbReference>
<evidence type="ECO:0000313" key="4">
    <source>
        <dbReference type="EMBL" id="KAK4874250.1"/>
    </source>
</evidence>
<dbReference type="Proteomes" id="UP001353858">
    <property type="component" value="Unassembled WGS sequence"/>
</dbReference>
<gene>
    <name evidence="4" type="ORF">RN001_013610</name>
</gene>
<dbReference type="EMBL" id="JARPUR010000006">
    <property type="protein sequence ID" value="KAK4874250.1"/>
    <property type="molecule type" value="Genomic_DNA"/>
</dbReference>
<accession>A0AAN7PZZ9</accession>
<comment type="similarity">
    <text evidence="1 3">Belongs to the short-chain dehydrogenases/reductases (SDR) family.</text>
</comment>
<dbReference type="FunFam" id="3.40.50.720:FF:000047">
    <property type="entry name" value="NADP-dependent L-serine/L-allo-threonine dehydrogenase"/>
    <property type="match status" value="1"/>
</dbReference>
<evidence type="ECO:0000313" key="5">
    <source>
        <dbReference type="Proteomes" id="UP001353858"/>
    </source>
</evidence>
<evidence type="ECO:0008006" key="6">
    <source>
        <dbReference type="Google" id="ProtNLM"/>
    </source>
</evidence>
<dbReference type="InterPro" id="IPR036291">
    <property type="entry name" value="NAD(P)-bd_dom_sf"/>
</dbReference>
<dbReference type="InterPro" id="IPR002347">
    <property type="entry name" value="SDR_fam"/>
</dbReference>
<keyword evidence="5" id="KW-1185">Reference proteome</keyword>
<dbReference type="PANTHER" id="PTHR43115">
    <property type="entry name" value="DEHYDROGENASE/REDUCTASE SDR FAMILY MEMBER 11"/>
    <property type="match status" value="1"/>
</dbReference>
<evidence type="ECO:0000256" key="1">
    <source>
        <dbReference type="ARBA" id="ARBA00006484"/>
    </source>
</evidence>
<dbReference type="Gene3D" id="3.40.50.720">
    <property type="entry name" value="NAD(P)-binding Rossmann-like Domain"/>
    <property type="match status" value="1"/>
</dbReference>
<sequence>MTRTRKPPRKKRRKPLYGKKTFGEREGGIFSPVPVDRKISRWKGKVAVVTGASAGIGAAISKRLVEAGLIVVGLARRKEKIEKLSRSLKEHGGKLISVKVDITVENDVIQAFKWIKDNLGPVCILINNAGILRFTTLVDGDAQMWREVFETNVFGLCVATREACRNMNINNVNGHIVHINSFTGHRVIHYPNSNVYSASKFAITALAETLRQELNYTGSKIKITSISPAGVATEMAQIGLEASKINHVQKRSTEEFIGLGPEDVADAVMYALSTPPHVQIYELKLHAVNEPF</sequence>
<keyword evidence="2" id="KW-0560">Oxidoreductase</keyword>
<dbReference type="Pfam" id="PF00106">
    <property type="entry name" value="adh_short"/>
    <property type="match status" value="1"/>
</dbReference>
<comment type="caution">
    <text evidence="4">The sequence shown here is derived from an EMBL/GenBank/DDBJ whole genome shotgun (WGS) entry which is preliminary data.</text>
</comment>
<dbReference type="AlphaFoldDB" id="A0AAN7PZZ9"/>